<dbReference type="InterPro" id="IPR051083">
    <property type="entry name" value="GrpII_Intron_Splice-Mob/Def"/>
</dbReference>
<dbReference type="EMBL" id="RKKU01000049">
    <property type="protein sequence ID" value="ROZ80314.1"/>
    <property type="molecule type" value="Genomic_DNA"/>
</dbReference>
<evidence type="ECO:0000256" key="2">
    <source>
        <dbReference type="ARBA" id="ARBA00022679"/>
    </source>
</evidence>
<dbReference type="InterPro" id="IPR043502">
    <property type="entry name" value="DNA/RNA_pol_sf"/>
</dbReference>
<keyword evidence="5" id="KW-0460">Magnesium</keyword>
<dbReference type="PANTHER" id="PTHR34047:SF7">
    <property type="entry name" value="RNA-DIRECTED DNA POLYMERASE"/>
    <property type="match status" value="1"/>
</dbReference>
<keyword evidence="6 11" id="KW-0695">RNA-directed DNA polymerase</keyword>
<dbReference type="Proteomes" id="UP000275199">
    <property type="component" value="Unassembled WGS sequence"/>
</dbReference>
<dbReference type="InterPro" id="IPR000477">
    <property type="entry name" value="RT_dom"/>
</dbReference>
<proteinExistence type="inferred from homology"/>
<evidence type="ECO:0000313" key="11">
    <source>
        <dbReference type="EMBL" id="ROZ80314.1"/>
    </source>
</evidence>
<dbReference type="PANTHER" id="PTHR34047">
    <property type="entry name" value="NUCLEAR INTRON MATURASE 1, MITOCHONDRIAL-RELATED"/>
    <property type="match status" value="1"/>
</dbReference>
<dbReference type="PROSITE" id="PS50878">
    <property type="entry name" value="RT_POL"/>
    <property type="match status" value="1"/>
</dbReference>
<evidence type="ECO:0000256" key="1">
    <source>
        <dbReference type="ARBA" id="ARBA00012493"/>
    </source>
</evidence>
<dbReference type="Pfam" id="PF00078">
    <property type="entry name" value="RVT_1"/>
    <property type="match status" value="1"/>
</dbReference>
<dbReference type="InterPro" id="IPR000123">
    <property type="entry name" value="Reverse_transcriptase_msDNA"/>
</dbReference>
<dbReference type="RefSeq" id="WP_123891459.1">
    <property type="nucleotide sequence ID" value="NZ_RKKU01000049.1"/>
</dbReference>
<name>A0ABX9XGS7_9PSED</name>
<keyword evidence="4" id="KW-0479">Metal-binding</keyword>
<evidence type="ECO:0000259" key="10">
    <source>
        <dbReference type="PROSITE" id="PS50878"/>
    </source>
</evidence>
<evidence type="ECO:0000256" key="5">
    <source>
        <dbReference type="ARBA" id="ARBA00022842"/>
    </source>
</evidence>
<comment type="catalytic activity">
    <reaction evidence="9">
        <text>DNA(n) + a 2'-deoxyribonucleoside 5'-triphosphate = DNA(n+1) + diphosphate</text>
        <dbReference type="Rhea" id="RHEA:22508"/>
        <dbReference type="Rhea" id="RHEA-COMP:17339"/>
        <dbReference type="Rhea" id="RHEA-COMP:17340"/>
        <dbReference type="ChEBI" id="CHEBI:33019"/>
        <dbReference type="ChEBI" id="CHEBI:61560"/>
        <dbReference type="ChEBI" id="CHEBI:173112"/>
        <dbReference type="EC" id="2.7.7.49"/>
    </reaction>
</comment>
<evidence type="ECO:0000256" key="6">
    <source>
        <dbReference type="ARBA" id="ARBA00022918"/>
    </source>
</evidence>
<comment type="caution">
    <text evidence="11">The sequence shown here is derived from an EMBL/GenBank/DDBJ whole genome shotgun (WGS) entry which is preliminary data.</text>
</comment>
<protein>
    <recommendedName>
        <fullName evidence="1">RNA-directed DNA polymerase</fullName>
        <ecNumber evidence="1">2.7.7.49</ecNumber>
    </recommendedName>
</protein>
<gene>
    <name evidence="11" type="ORF">EF096_19895</name>
</gene>
<feature type="domain" description="Reverse transcriptase" evidence="10">
    <location>
        <begin position="43"/>
        <end position="313"/>
    </location>
</feature>
<dbReference type="PRINTS" id="PR00866">
    <property type="entry name" value="RNADNAPOLMS"/>
</dbReference>
<keyword evidence="2" id="KW-0808">Transferase</keyword>
<evidence type="ECO:0000256" key="4">
    <source>
        <dbReference type="ARBA" id="ARBA00022723"/>
    </source>
</evidence>
<keyword evidence="12" id="KW-1185">Reference proteome</keyword>
<reference evidence="11 12" key="1">
    <citation type="submission" date="2018-11" db="EMBL/GenBank/DDBJ databases">
        <authorList>
            <person name="Jang G.I."/>
            <person name="Hwang C.Y."/>
        </authorList>
    </citation>
    <scope>NUCLEOTIDE SEQUENCE [LARGE SCALE GENOMIC DNA]</scope>
    <source>
        <strain evidence="11 12">SSM26</strain>
    </source>
</reference>
<dbReference type="EC" id="2.7.7.49" evidence="1"/>
<comment type="similarity">
    <text evidence="8">Belongs to the bacterial reverse transcriptase family.</text>
</comment>
<evidence type="ECO:0000256" key="7">
    <source>
        <dbReference type="ARBA" id="ARBA00023118"/>
    </source>
</evidence>
<evidence type="ECO:0000256" key="3">
    <source>
        <dbReference type="ARBA" id="ARBA00022695"/>
    </source>
</evidence>
<organism evidence="11 12">
    <name type="scientific">Pseudomonas neustonica</name>
    <dbReference type="NCBI Taxonomy" id="2487346"/>
    <lineage>
        <taxon>Bacteria</taxon>
        <taxon>Pseudomonadati</taxon>
        <taxon>Pseudomonadota</taxon>
        <taxon>Gammaproteobacteria</taxon>
        <taxon>Pseudomonadales</taxon>
        <taxon>Pseudomonadaceae</taxon>
        <taxon>Pseudomonas</taxon>
    </lineage>
</organism>
<keyword evidence="7" id="KW-0051">Antiviral defense</keyword>
<evidence type="ECO:0000256" key="9">
    <source>
        <dbReference type="ARBA" id="ARBA00048173"/>
    </source>
</evidence>
<evidence type="ECO:0000256" key="8">
    <source>
        <dbReference type="ARBA" id="ARBA00034120"/>
    </source>
</evidence>
<dbReference type="SUPFAM" id="SSF56672">
    <property type="entry name" value="DNA/RNA polymerases"/>
    <property type="match status" value="1"/>
</dbReference>
<dbReference type="GO" id="GO:0003964">
    <property type="term" value="F:RNA-directed DNA polymerase activity"/>
    <property type="evidence" value="ECO:0007669"/>
    <property type="project" value="UniProtKB-KW"/>
</dbReference>
<keyword evidence="3" id="KW-0548">Nucleotidyltransferase</keyword>
<accession>A0ABX9XGS7</accession>
<dbReference type="CDD" id="cd03487">
    <property type="entry name" value="RT_Bac_retron_II"/>
    <property type="match status" value="1"/>
</dbReference>
<sequence length="394" mass="45070">MWSSQRFIRQGLARGISQQILDAAVEQVEALAKGPIRLPAILTLGHLAQRTDVSYISLRRLVADEYRHPYRTFTILKRKANKSGYRGRREISVPTPELLTVQRWLSAHVLRQVRPHPASHAFSPGGSIVKCASEHCNAKWLIKLDIADFFGSISEIQIYHAFRKLGYQPLISFELARLCTDRPRKNVPPAFVRGRNRMPSGKVRFKARVIDQYDHRYIGYLPQGAPTSPMLANLVMRDIDVQLAAIASRYELRYTRYSDDINFSTTENFSRDKAHELIQRVAKCLIKKGLGLNKSKTTIAPPGAKKLVLGLLVDTAKPRLCHQFKDRLRQHIYYIERFGIEAHAQRRAFDTTAGFIRHIKGLLDFAYMVEPAYALDLTERLQVAVFSWDDSFVI</sequence>
<evidence type="ECO:0000313" key="12">
    <source>
        <dbReference type="Proteomes" id="UP000275199"/>
    </source>
</evidence>